<gene>
    <name evidence="2" type="ORF">MARI151_50539</name>
</gene>
<dbReference type="CDD" id="cd00038">
    <property type="entry name" value="CAP_ED"/>
    <property type="match status" value="1"/>
</dbReference>
<keyword evidence="3" id="KW-1185">Reference proteome</keyword>
<dbReference type="Pfam" id="PF00027">
    <property type="entry name" value="cNMP_binding"/>
    <property type="match status" value="1"/>
</dbReference>
<dbReference type="InterPro" id="IPR018490">
    <property type="entry name" value="cNMP-bd_dom_sf"/>
</dbReference>
<name>A0A653W1V2_9FLAO</name>
<feature type="domain" description="Cyclic nucleotide-binding" evidence="1">
    <location>
        <begin position="35"/>
        <end position="112"/>
    </location>
</feature>
<evidence type="ECO:0000259" key="1">
    <source>
        <dbReference type="PROSITE" id="PS50042"/>
    </source>
</evidence>
<dbReference type="EMBL" id="CABWLR010000005">
    <property type="protein sequence ID" value="VXC07754.1"/>
    <property type="molecule type" value="Genomic_DNA"/>
</dbReference>
<dbReference type="PROSITE" id="PS50042">
    <property type="entry name" value="CNMP_BINDING_3"/>
    <property type="match status" value="1"/>
</dbReference>
<dbReference type="RefSeq" id="WP_159303696.1">
    <property type="nucleotide sequence ID" value="NZ_LR733271.1"/>
</dbReference>
<evidence type="ECO:0000313" key="2">
    <source>
        <dbReference type="EMBL" id="VXC07754.1"/>
    </source>
</evidence>
<dbReference type="Gene3D" id="2.60.120.10">
    <property type="entry name" value="Jelly Rolls"/>
    <property type="match status" value="1"/>
</dbReference>
<dbReference type="SUPFAM" id="SSF51206">
    <property type="entry name" value="cAMP-binding domain-like"/>
    <property type="match status" value="1"/>
</dbReference>
<organism evidence="2 3">
    <name type="scientific">Maribacter litoralis</name>
    <dbReference type="NCBI Taxonomy" id="2059726"/>
    <lineage>
        <taxon>Bacteria</taxon>
        <taxon>Pseudomonadati</taxon>
        <taxon>Bacteroidota</taxon>
        <taxon>Flavobacteriia</taxon>
        <taxon>Flavobacteriales</taxon>
        <taxon>Flavobacteriaceae</taxon>
        <taxon>Maribacter</taxon>
    </lineage>
</organism>
<protein>
    <submittedName>
        <fullName evidence="2">CarD family transcriptional regulator</fullName>
    </submittedName>
</protein>
<proteinExistence type="predicted"/>
<accession>A0A653W1V2</accession>
<dbReference type="Proteomes" id="UP000430202">
    <property type="component" value="Unassembled WGS sequence"/>
</dbReference>
<dbReference type="AlphaFoldDB" id="A0A653W1V2"/>
<evidence type="ECO:0000313" key="3">
    <source>
        <dbReference type="Proteomes" id="UP000430202"/>
    </source>
</evidence>
<dbReference type="InterPro" id="IPR014710">
    <property type="entry name" value="RmlC-like_jellyroll"/>
</dbReference>
<sequence length="189" mass="22030">MNNIRAYFNQLVNINDTDWEIFSSKLVKNELGKKDFILEAGQIEHNLSFIESGSVRLYIPKEDKDVTFGFCFENQFVSAYDSFLTRMPCSYSIQTLTNVILWQISHEKLQKVYAKSQIGNTIGRLAAESLFLIKSQREQSFLNETAEERYLSLFQQRPKLIKEIPLKYLASYIGITPQALSRIRKRITR</sequence>
<reference evidence="2 3" key="1">
    <citation type="submission" date="2019-10" db="EMBL/GenBank/DDBJ databases">
        <authorList>
            <person name="Karimi E."/>
        </authorList>
    </citation>
    <scope>NUCLEOTIDE SEQUENCE [LARGE SCALE GENOMIC DNA]</scope>
    <source>
        <strain evidence="2">Maribacter sp. 151</strain>
    </source>
</reference>
<dbReference type="InterPro" id="IPR000595">
    <property type="entry name" value="cNMP-bd_dom"/>
</dbReference>